<reference evidence="2 4" key="2">
    <citation type="journal article" date="2017" name="Front. Microbiol.">
        <title>New Insights into the Diversity of the Genus Faecalibacterium.</title>
        <authorList>
            <person name="Benevides L."/>
            <person name="Burman S."/>
            <person name="Martin R."/>
            <person name="Robert V."/>
            <person name="Thomas M."/>
            <person name="Miquel S."/>
            <person name="Chain F."/>
            <person name="Sokol H."/>
            <person name="Bermudez-Humaran L.G."/>
            <person name="Morrison M."/>
            <person name="Langella P."/>
            <person name="Azevedo V.A."/>
            <person name="Chatel J.M."/>
            <person name="Soares S."/>
        </authorList>
    </citation>
    <scope>NUCLEOTIDE SEQUENCE [LARGE SCALE GENOMIC DNA]</scope>
    <source>
        <strain evidence="2 4">CNCM I 4644</strain>
    </source>
</reference>
<evidence type="ECO:0000313" key="3">
    <source>
        <dbReference type="Proteomes" id="UP000095649"/>
    </source>
</evidence>
<dbReference type="RefSeq" id="WP_055186805.1">
    <property type="nucleotide sequence ID" value="NZ_CYXN01000030.1"/>
</dbReference>
<evidence type="ECO:0000313" key="4">
    <source>
        <dbReference type="Proteomes" id="UP000220480"/>
    </source>
</evidence>
<evidence type="ECO:0000313" key="1">
    <source>
        <dbReference type="EMBL" id="CUN20924.1"/>
    </source>
</evidence>
<evidence type="ECO:0000313" key="2">
    <source>
        <dbReference type="EMBL" id="PDX85043.1"/>
    </source>
</evidence>
<dbReference type="AlphaFoldDB" id="A0A173V1K7"/>
<dbReference type="Proteomes" id="UP000095649">
    <property type="component" value="Unassembled WGS sequence"/>
</dbReference>
<protein>
    <submittedName>
        <fullName evidence="1">Uncharacterized protein</fullName>
    </submittedName>
</protein>
<dbReference type="EMBL" id="CYXN01000030">
    <property type="protein sequence ID" value="CUN20924.1"/>
    <property type="molecule type" value="Genomic_DNA"/>
</dbReference>
<dbReference type="OrthoDB" id="2187587at2"/>
<name>A0A173V1K7_9FIRM</name>
<sequence length="72" mass="8024">MTSIISAIIAGAVTLIGVLIANGKSQAVTDTKLEELTREVREHNNFARRVPILEEQMKVANHRIADLEKERN</sequence>
<accession>A0A173V1K7</accession>
<reference evidence="1 3" key="1">
    <citation type="submission" date="2015-09" db="EMBL/GenBank/DDBJ databases">
        <authorList>
            <consortium name="Pathogen Informatics"/>
        </authorList>
    </citation>
    <scope>NUCLEOTIDE SEQUENCE [LARGE SCALE GENOMIC DNA]</scope>
    <source>
        <strain evidence="1 3">2789STDY5834970</strain>
    </source>
</reference>
<gene>
    <name evidence="2" type="ORF">CGS59_00190</name>
    <name evidence="1" type="ORF">ERS852582_02478</name>
</gene>
<reference evidence="2" key="3">
    <citation type="submission" date="2017-07" db="EMBL/GenBank/DDBJ databases">
        <authorList>
            <person name="Sun Z.S."/>
            <person name="Albrecht U."/>
            <person name="Echele G."/>
            <person name="Lee C.C."/>
        </authorList>
    </citation>
    <scope>NUCLEOTIDE SEQUENCE</scope>
    <source>
        <strain evidence="2">CNCM I 4644</strain>
    </source>
</reference>
<organism evidence="1 3">
    <name type="scientific">Faecalibacterium prausnitzii</name>
    <dbReference type="NCBI Taxonomy" id="853"/>
    <lineage>
        <taxon>Bacteria</taxon>
        <taxon>Bacillati</taxon>
        <taxon>Bacillota</taxon>
        <taxon>Clostridia</taxon>
        <taxon>Eubacteriales</taxon>
        <taxon>Oscillospiraceae</taxon>
        <taxon>Faecalibacterium</taxon>
    </lineage>
</organism>
<dbReference type="EMBL" id="NMTZ01000002">
    <property type="protein sequence ID" value="PDX85043.1"/>
    <property type="molecule type" value="Genomic_DNA"/>
</dbReference>
<dbReference type="Proteomes" id="UP000220480">
    <property type="component" value="Unassembled WGS sequence"/>
</dbReference>
<proteinExistence type="predicted"/>